<dbReference type="EMBL" id="BOOH01000068">
    <property type="protein sequence ID" value="GIH81076.1"/>
    <property type="molecule type" value="Genomic_DNA"/>
</dbReference>
<evidence type="ECO:0000256" key="1">
    <source>
        <dbReference type="ARBA" id="ARBA00001957"/>
    </source>
</evidence>
<dbReference type="GO" id="GO:0044550">
    <property type="term" value="P:secondary metabolite biosynthetic process"/>
    <property type="evidence" value="ECO:0007669"/>
    <property type="project" value="TreeGrafter"/>
</dbReference>
<dbReference type="InterPro" id="IPR001031">
    <property type="entry name" value="Thioesterase"/>
</dbReference>
<dbReference type="InterPro" id="IPR010071">
    <property type="entry name" value="AA_adenyl_dom"/>
</dbReference>
<dbReference type="Gene3D" id="3.30.559.30">
    <property type="entry name" value="Nonribosomal peptide synthetase, condensation domain"/>
    <property type="match status" value="1"/>
</dbReference>
<dbReference type="GO" id="GO:0003824">
    <property type="term" value="F:catalytic activity"/>
    <property type="evidence" value="ECO:0007669"/>
    <property type="project" value="InterPro"/>
</dbReference>
<feature type="transmembrane region" description="Helical" evidence="5">
    <location>
        <begin position="1792"/>
        <end position="1815"/>
    </location>
</feature>
<dbReference type="Gene3D" id="3.40.50.980">
    <property type="match status" value="2"/>
</dbReference>
<evidence type="ECO:0000256" key="3">
    <source>
        <dbReference type="ARBA" id="ARBA00022553"/>
    </source>
</evidence>
<dbReference type="FunFam" id="1.10.1200.10:FF:000016">
    <property type="entry name" value="Non-ribosomal peptide synthase"/>
    <property type="match status" value="1"/>
</dbReference>
<dbReference type="InterPro" id="IPR001242">
    <property type="entry name" value="Condensation_dom"/>
</dbReference>
<dbReference type="PROSITE" id="PS00455">
    <property type="entry name" value="AMP_BINDING"/>
    <property type="match status" value="1"/>
</dbReference>
<dbReference type="CDD" id="cd19531">
    <property type="entry name" value="LCL_NRPS-like"/>
    <property type="match status" value="1"/>
</dbReference>
<dbReference type="SMART" id="SM00823">
    <property type="entry name" value="PKS_PP"/>
    <property type="match status" value="1"/>
</dbReference>
<dbReference type="Pfam" id="PF00501">
    <property type="entry name" value="AMP-binding"/>
    <property type="match status" value="1"/>
</dbReference>
<feature type="compositionally biased region" description="Gly residues" evidence="4">
    <location>
        <begin position="1946"/>
        <end position="1962"/>
    </location>
</feature>
<dbReference type="InterPro" id="IPR025110">
    <property type="entry name" value="AMP-bd_C"/>
</dbReference>
<dbReference type="Pfam" id="PF00668">
    <property type="entry name" value="Condensation"/>
    <property type="match status" value="1"/>
</dbReference>
<dbReference type="SUPFAM" id="SSF56801">
    <property type="entry name" value="Acetyl-CoA synthetase-like"/>
    <property type="match status" value="1"/>
</dbReference>
<dbReference type="InterPro" id="IPR011701">
    <property type="entry name" value="MFS"/>
</dbReference>
<dbReference type="InterPro" id="IPR045851">
    <property type="entry name" value="AMP-bd_C_sf"/>
</dbReference>
<feature type="region of interest" description="Disordered" evidence="4">
    <location>
        <begin position="1936"/>
        <end position="1974"/>
    </location>
</feature>
<keyword evidence="8" id="KW-1185">Reference proteome</keyword>
<dbReference type="CDD" id="cd06173">
    <property type="entry name" value="MFS_MefA_like"/>
    <property type="match status" value="1"/>
</dbReference>
<feature type="transmembrane region" description="Helical" evidence="5">
    <location>
        <begin position="1881"/>
        <end position="1899"/>
    </location>
</feature>
<feature type="region of interest" description="Disordered" evidence="4">
    <location>
        <begin position="403"/>
        <end position="438"/>
    </location>
</feature>
<dbReference type="FunFam" id="2.30.38.10:FF:000001">
    <property type="entry name" value="Non-ribosomal peptide synthetase PvdI"/>
    <property type="match status" value="1"/>
</dbReference>
<dbReference type="PROSITE" id="PS50075">
    <property type="entry name" value="CARRIER"/>
    <property type="match status" value="1"/>
</dbReference>
<dbReference type="SUPFAM" id="SSF53474">
    <property type="entry name" value="alpha/beta-Hydrolases"/>
    <property type="match status" value="1"/>
</dbReference>
<dbReference type="Proteomes" id="UP000616724">
    <property type="component" value="Unassembled WGS sequence"/>
</dbReference>
<feature type="transmembrane region" description="Helical" evidence="5">
    <location>
        <begin position="1587"/>
        <end position="1608"/>
    </location>
</feature>
<dbReference type="GO" id="GO:0043041">
    <property type="term" value="P:amino acid activation for nonribosomal peptide biosynthetic process"/>
    <property type="evidence" value="ECO:0007669"/>
    <property type="project" value="TreeGrafter"/>
</dbReference>
<dbReference type="Gene3D" id="2.30.38.10">
    <property type="entry name" value="Luciferase, Domain 3"/>
    <property type="match status" value="1"/>
</dbReference>
<evidence type="ECO:0000256" key="2">
    <source>
        <dbReference type="ARBA" id="ARBA00022450"/>
    </source>
</evidence>
<dbReference type="GO" id="GO:0005829">
    <property type="term" value="C:cytosol"/>
    <property type="evidence" value="ECO:0007669"/>
    <property type="project" value="TreeGrafter"/>
</dbReference>
<dbReference type="PROSITE" id="PS00012">
    <property type="entry name" value="PHOSPHOPANTETHEINE"/>
    <property type="match status" value="1"/>
</dbReference>
<dbReference type="Gene3D" id="1.20.1250.20">
    <property type="entry name" value="MFS general substrate transporter like domains"/>
    <property type="match status" value="1"/>
</dbReference>
<comment type="caution">
    <text evidence="7">The sequence shown here is derived from an EMBL/GenBank/DDBJ whole genome shotgun (WGS) entry which is preliminary data.</text>
</comment>
<accession>A0A8J3WAR3</accession>
<dbReference type="FunFam" id="3.40.50.980:FF:000001">
    <property type="entry name" value="Non-ribosomal peptide synthetase"/>
    <property type="match status" value="1"/>
</dbReference>
<dbReference type="GO" id="GO:0022857">
    <property type="term" value="F:transmembrane transporter activity"/>
    <property type="evidence" value="ECO:0007669"/>
    <property type="project" value="InterPro"/>
</dbReference>
<evidence type="ECO:0000259" key="6">
    <source>
        <dbReference type="PROSITE" id="PS50075"/>
    </source>
</evidence>
<feature type="region of interest" description="Disordered" evidence="4">
    <location>
        <begin position="1387"/>
        <end position="1490"/>
    </location>
</feature>
<feature type="compositionally biased region" description="Low complexity" evidence="4">
    <location>
        <begin position="422"/>
        <end position="433"/>
    </location>
</feature>
<dbReference type="RefSeq" id="WP_203895478.1">
    <property type="nucleotide sequence ID" value="NZ_BOOH01000068.1"/>
</dbReference>
<dbReference type="GO" id="GO:0031177">
    <property type="term" value="F:phosphopantetheine binding"/>
    <property type="evidence" value="ECO:0007669"/>
    <property type="project" value="InterPro"/>
</dbReference>
<feature type="transmembrane region" description="Helical" evidence="5">
    <location>
        <begin position="1708"/>
        <end position="1729"/>
    </location>
</feature>
<feature type="transmembrane region" description="Helical" evidence="5">
    <location>
        <begin position="1629"/>
        <end position="1650"/>
    </location>
</feature>
<dbReference type="InterPro" id="IPR023213">
    <property type="entry name" value="CAT-like_dom_sf"/>
</dbReference>
<dbReference type="InterPro" id="IPR036259">
    <property type="entry name" value="MFS_trans_sf"/>
</dbReference>
<sequence length="1974" mass="209297">MLDELDSRVATLSPAKRALLLQRLRGGAGTAVAPIPRRPSGAPAPLTFGQERIWFLDQLDPGDVAFNMCLSQRWRGRLDLDALRGAVTAVVERHESLRTRFRSEDGRPVQEVVPDVAVPVEFLDHAEAGPGAPPPEEWARAAVAARTNTPFDLERAPLLRVSALRLGEDDHVICVVCHHIVADGVSLNVFADELTARYGAGPAYEPPPLPVQYPDFAAWQRERLTEEAAGRSLAYWAARLADPPVLELPADRPRPAVHSSRGDVVTVTLGAEPAAALEELAARHGATLFMTLLAAYQALLARHTGQDDICVGSPAAGRDRVELEPLIGFFLNTLVLRGDLSGDPAFRELLDRTRTAVLDAFDHQDIPFEQVMGELRVERDLSRSALFQTMFVLHTQNDLRRRPAFPGARETPQALDAGETSEAPGIAGTAGTPGAAGGGIEEITGFDAGYTAAKFDLSLDAWRTPDGLSLMFGYATDLFDRDTVAALADRFTRLLTAVAADPGLRLSEIDLLSEEERRRILDWSVNTAPPSAATVPELFAAAVAARPDAPAVTCAGRTLTYAELDARADALARALRAAGAGPESVVAVSMDRSPDLLAALLAVWKAGGAYLPLDPAYPPSRQTAMLDDSGARVVLTTAALRERLPDGPYRVLCVDVGLSAGTPDPLPAADPGRAAYVIYTSGSTGRPKGVVVEHGALAARVGWMREAYGLTPDDRVLQFATVSFDTHAEEIYPCLAAGAALVMLPGGGEFLPDFLATPYARDLTVLDLPTPYWHELVTDLDTVDWPPGLRLTILGADQAQAAAVTAWHRHFGGRVRLMNTYGPTEATIIASAAELRADDRRPPIGRPIAATALYVLDERRRLAPVGVPGELYIGGSGLARGYLGRPDLTAERFVPDPYGGGRLYRSGDRARWRPDGELEFLGRADDQVKVRGYRIEPGEIESCLLAHPAVAQAVVFAERGNLLAYVVPAADALTAGTPAADVPGAGAPVAGAELGPELREHVARALPAHMVPAAVTVVDRLPLTPNGKLDRAALPAPEFGGGGGHVAPSTPTEQAIADVWAQVLGIERVGVEDDFFDLGGHSLLATQVIARMRRALGAGVSLMDLFRHPTVRELAALADTPADARRSGRLLHELTPPIPQDRCVLTYVCVPYGGGSAVVYQPLADALPEGYRLFSLAVPGHDVGLAEDPLPFDELAARCVAEVLERVTGPVVVYGHSSVGSALAVEVARLLEAAGRIPEAVYIGAAFPFARPRGRVMNALSRLARASAVASDRAYGNWLASMGVDLSELTPEQALHIVRTMRAEAEHAERYFTGLLDGGITRLRAPLVTIAGERDPATEYHEERYREWHFLTPTSVLVVLEEAGHFFVRYRARELAEIITTAHLAADPATDSATEPARGPAAESATGSASGPAAGSTAGAEGPPGVRDAAASPSRREDGATWWLEGVSRSPEAARSAGAVRSAESAEVTESAEATGPARAADRAEPAGPEPSMRRFLVVASGQLISITGSALTEFAVPIWIYLTTGSVADFALFAVLGLVPGLLVAPLAGAVVDRLDRRKVMLCGDIGAFGTQLALGVLLWTGNLQIWHIYPLLVCLSIALTFQRLAYASAIPQLVPKRYLGHANGVNQMVTGVSQLIVPLAAAGLVAGVGLEGVLILDVVSYLFAIGVLLAVRFPRTMAHRRRETVTAEIVEGFRYSWGHRGFRSMLIFFAVLNVFLSPLFLMISPLVLSSGTLGDVGRVSFASGMGVFLGGLVMSVWGGPRRLRVRGMLLFTLVLGLFSLVTGVQEDLLVIGAGAFGMGMALTLVNGIYATVVQVKVAQRFHGRVFALNTMIAWSTTPIGMGLLAPYASAVLEPLMTPDGPLAPTVGALLGTGPGRGIGLMYVICAVMILVIAGTALRLRSLTRFDREAVDSVPDDVLGSVALVRRGRAGGGVDNANGVNRGVNGAGDSGADGGGNGGGSQENDPRLERELR</sequence>
<feature type="compositionally biased region" description="Low complexity" evidence="4">
    <location>
        <begin position="1399"/>
        <end position="1425"/>
    </location>
</feature>
<proteinExistence type="predicted"/>
<dbReference type="InterPro" id="IPR009081">
    <property type="entry name" value="PP-bd_ACP"/>
</dbReference>
<feature type="transmembrane region" description="Helical" evidence="5">
    <location>
        <begin position="1767"/>
        <end position="1786"/>
    </location>
</feature>
<feature type="compositionally biased region" description="Basic and acidic residues" evidence="4">
    <location>
        <begin position="1965"/>
        <end position="1974"/>
    </location>
</feature>
<keyword evidence="5" id="KW-1133">Transmembrane helix</keyword>
<dbReference type="SUPFAM" id="SSF52777">
    <property type="entry name" value="CoA-dependent acyltransferases"/>
    <property type="match status" value="2"/>
</dbReference>
<keyword evidence="5" id="KW-0812">Transmembrane</keyword>
<dbReference type="InterPro" id="IPR020845">
    <property type="entry name" value="AMP-binding_CS"/>
</dbReference>
<feature type="compositionally biased region" description="Low complexity" evidence="4">
    <location>
        <begin position="1936"/>
        <end position="1945"/>
    </location>
</feature>
<feature type="transmembrane region" description="Helical" evidence="5">
    <location>
        <begin position="1656"/>
        <end position="1675"/>
    </location>
</feature>
<dbReference type="Gene3D" id="3.30.559.10">
    <property type="entry name" value="Chloramphenicol acetyltransferase-like domain"/>
    <property type="match status" value="1"/>
</dbReference>
<dbReference type="GO" id="GO:0008610">
    <property type="term" value="P:lipid biosynthetic process"/>
    <property type="evidence" value="ECO:0007669"/>
    <property type="project" value="UniProtKB-ARBA"/>
</dbReference>
<dbReference type="Pfam" id="PF07690">
    <property type="entry name" value="MFS_1"/>
    <property type="match status" value="1"/>
</dbReference>
<organism evidence="7 8">
    <name type="scientific">Planobispora longispora</name>
    <dbReference type="NCBI Taxonomy" id="28887"/>
    <lineage>
        <taxon>Bacteria</taxon>
        <taxon>Bacillati</taxon>
        <taxon>Actinomycetota</taxon>
        <taxon>Actinomycetes</taxon>
        <taxon>Streptosporangiales</taxon>
        <taxon>Streptosporangiaceae</taxon>
        <taxon>Planobispora</taxon>
    </lineage>
</organism>
<dbReference type="Gene3D" id="3.40.50.1820">
    <property type="entry name" value="alpha/beta hydrolase"/>
    <property type="match status" value="1"/>
</dbReference>
<dbReference type="GO" id="GO:0072330">
    <property type="term" value="P:monocarboxylic acid biosynthetic process"/>
    <property type="evidence" value="ECO:0007669"/>
    <property type="project" value="UniProtKB-ARBA"/>
</dbReference>
<dbReference type="CDD" id="cd05930">
    <property type="entry name" value="A_NRPS"/>
    <property type="match status" value="1"/>
</dbReference>
<dbReference type="Gene3D" id="1.10.1200.10">
    <property type="entry name" value="ACP-like"/>
    <property type="match status" value="1"/>
</dbReference>
<keyword evidence="5" id="KW-0472">Membrane</keyword>
<feature type="transmembrane region" description="Helical" evidence="5">
    <location>
        <begin position="1827"/>
        <end position="1850"/>
    </location>
</feature>
<dbReference type="PANTHER" id="PTHR45527">
    <property type="entry name" value="NONRIBOSOMAL PEPTIDE SYNTHETASE"/>
    <property type="match status" value="1"/>
</dbReference>
<gene>
    <name evidence="7" type="ORF">Plo01_75050</name>
</gene>
<dbReference type="SMART" id="SM00824">
    <property type="entry name" value="PKS_TE"/>
    <property type="match status" value="1"/>
</dbReference>
<dbReference type="Gene3D" id="3.30.300.30">
    <property type="match status" value="1"/>
</dbReference>
<keyword evidence="2" id="KW-0596">Phosphopantetheine</keyword>
<dbReference type="InterPro" id="IPR020802">
    <property type="entry name" value="TesA-like"/>
</dbReference>
<feature type="compositionally biased region" description="Low complexity" evidence="4">
    <location>
        <begin position="1459"/>
        <end position="1475"/>
    </location>
</feature>
<feature type="domain" description="Carrier" evidence="6">
    <location>
        <begin position="1047"/>
        <end position="1122"/>
    </location>
</feature>
<dbReference type="InterPro" id="IPR006162">
    <property type="entry name" value="Ppantetheine_attach_site"/>
</dbReference>
<dbReference type="NCBIfam" id="TIGR01733">
    <property type="entry name" value="AA-adenyl-dom"/>
    <property type="match status" value="1"/>
</dbReference>
<evidence type="ECO:0000256" key="5">
    <source>
        <dbReference type="SAM" id="Phobius"/>
    </source>
</evidence>
<evidence type="ECO:0000313" key="7">
    <source>
        <dbReference type="EMBL" id="GIH81076.1"/>
    </source>
</evidence>
<feature type="transmembrane region" description="Helical" evidence="5">
    <location>
        <begin position="1531"/>
        <end position="1549"/>
    </location>
</feature>
<keyword evidence="3" id="KW-0597">Phosphoprotein</keyword>
<dbReference type="Pfam" id="PF00550">
    <property type="entry name" value="PP-binding"/>
    <property type="match status" value="1"/>
</dbReference>
<dbReference type="Pfam" id="PF13193">
    <property type="entry name" value="AMP-binding_C"/>
    <property type="match status" value="1"/>
</dbReference>
<feature type="transmembrane region" description="Helical" evidence="5">
    <location>
        <begin position="1741"/>
        <end position="1760"/>
    </location>
</feature>
<dbReference type="SUPFAM" id="SSF103473">
    <property type="entry name" value="MFS general substrate transporter"/>
    <property type="match status" value="1"/>
</dbReference>
<protein>
    <recommendedName>
        <fullName evidence="6">Carrier domain-containing protein</fullName>
    </recommendedName>
</protein>
<dbReference type="PANTHER" id="PTHR45527:SF1">
    <property type="entry name" value="FATTY ACID SYNTHASE"/>
    <property type="match status" value="1"/>
</dbReference>
<reference evidence="7 8" key="1">
    <citation type="submission" date="2021-01" db="EMBL/GenBank/DDBJ databases">
        <title>Whole genome shotgun sequence of Planobispora longispora NBRC 13918.</title>
        <authorList>
            <person name="Komaki H."/>
            <person name="Tamura T."/>
        </authorList>
    </citation>
    <scope>NUCLEOTIDE SEQUENCE [LARGE SCALE GENOMIC DNA]</scope>
    <source>
        <strain evidence="7 8">NBRC 13918</strain>
    </source>
</reference>
<name>A0A8J3WAR3_9ACTN</name>
<evidence type="ECO:0000313" key="8">
    <source>
        <dbReference type="Proteomes" id="UP000616724"/>
    </source>
</evidence>
<evidence type="ECO:0000256" key="4">
    <source>
        <dbReference type="SAM" id="MobiDB-lite"/>
    </source>
</evidence>
<dbReference type="FunFam" id="3.40.50.12780:FF:000012">
    <property type="entry name" value="Non-ribosomal peptide synthetase"/>
    <property type="match status" value="1"/>
</dbReference>
<dbReference type="InterPro" id="IPR029058">
    <property type="entry name" value="AB_hydrolase_fold"/>
</dbReference>
<comment type="cofactor">
    <cofactor evidence="1">
        <name>pantetheine 4'-phosphate</name>
        <dbReference type="ChEBI" id="CHEBI:47942"/>
    </cofactor>
</comment>
<dbReference type="Pfam" id="PF00975">
    <property type="entry name" value="Thioesterase"/>
    <property type="match status" value="1"/>
</dbReference>
<dbReference type="InterPro" id="IPR020806">
    <property type="entry name" value="PKS_PP-bd"/>
</dbReference>
<dbReference type="InterPro" id="IPR000873">
    <property type="entry name" value="AMP-dep_synth/lig_dom"/>
</dbReference>
<dbReference type="InterPro" id="IPR036736">
    <property type="entry name" value="ACP-like_sf"/>
</dbReference>